<proteinExistence type="predicted"/>
<name>A0ABM7T5L1_9CLOT</name>
<protein>
    <recommendedName>
        <fullName evidence="4">ABC-2 family transporter protein</fullName>
    </recommendedName>
</protein>
<reference evidence="3" key="1">
    <citation type="submission" date="2021-07" db="EMBL/GenBank/DDBJ databases">
        <title>Complete genome sequencing of a Clostridium isolate.</title>
        <authorList>
            <person name="Ueki A."/>
            <person name="Tonouchi A."/>
        </authorList>
    </citation>
    <scope>NUCLEOTIDE SEQUENCE [LARGE SCALE GENOMIC DNA]</scope>
    <source>
        <strain evidence="3">C5S11</strain>
    </source>
</reference>
<feature type="transmembrane region" description="Helical" evidence="1">
    <location>
        <begin position="169"/>
        <end position="188"/>
    </location>
</feature>
<evidence type="ECO:0008006" key="4">
    <source>
        <dbReference type="Google" id="ProtNLM"/>
    </source>
</evidence>
<gene>
    <name evidence="2" type="ORF">psyc5s11_03270</name>
</gene>
<feature type="transmembrane region" description="Helical" evidence="1">
    <location>
        <begin position="224"/>
        <end position="242"/>
    </location>
</feature>
<sequence>MSNKIFKLAFEDLRITIKSIYVKAFFFLAIVFSVMLFNVKPNETPRYYVESNDMVLIVLIIIAGAFVLGRDFTHNAYTYVFTGVYSKAEIILSKVLTMIQFGIVIWIFQLLLTMVFSIIFIVTNRKVELGSILNFELLNMLVFYVILSALIGSFLILVTSISFNVVTPTFWGISIFMILKIAVYNFTYVIENGLITKPKWAYLIGLLPQGVLTKWHGQFWIKEISILLIYIFINIVVSIIVINKKQLLKKD</sequence>
<keyword evidence="1" id="KW-0472">Membrane</keyword>
<keyword evidence="1" id="KW-1133">Transmembrane helix</keyword>
<feature type="transmembrane region" description="Helical" evidence="1">
    <location>
        <begin position="20"/>
        <end position="39"/>
    </location>
</feature>
<dbReference type="Proteomes" id="UP000824633">
    <property type="component" value="Chromosome"/>
</dbReference>
<dbReference type="RefSeq" id="WP_224035956.1">
    <property type="nucleotide sequence ID" value="NZ_AP024849.1"/>
</dbReference>
<keyword evidence="1" id="KW-0812">Transmembrane</keyword>
<evidence type="ECO:0000313" key="2">
    <source>
        <dbReference type="EMBL" id="BCZ44260.1"/>
    </source>
</evidence>
<evidence type="ECO:0000313" key="3">
    <source>
        <dbReference type="Proteomes" id="UP000824633"/>
    </source>
</evidence>
<evidence type="ECO:0000256" key="1">
    <source>
        <dbReference type="SAM" id="Phobius"/>
    </source>
</evidence>
<feature type="transmembrane region" description="Helical" evidence="1">
    <location>
        <begin position="51"/>
        <end position="69"/>
    </location>
</feature>
<dbReference type="EMBL" id="AP024849">
    <property type="protein sequence ID" value="BCZ44260.1"/>
    <property type="molecule type" value="Genomic_DNA"/>
</dbReference>
<feature type="transmembrane region" description="Helical" evidence="1">
    <location>
        <begin position="99"/>
        <end position="121"/>
    </location>
</feature>
<feature type="transmembrane region" description="Helical" evidence="1">
    <location>
        <begin position="141"/>
        <end position="163"/>
    </location>
</feature>
<accession>A0ABM7T5L1</accession>
<organism evidence="2 3">
    <name type="scientific">Clostridium gelidum</name>
    <dbReference type="NCBI Taxonomy" id="704125"/>
    <lineage>
        <taxon>Bacteria</taxon>
        <taxon>Bacillati</taxon>
        <taxon>Bacillota</taxon>
        <taxon>Clostridia</taxon>
        <taxon>Eubacteriales</taxon>
        <taxon>Clostridiaceae</taxon>
        <taxon>Clostridium</taxon>
    </lineage>
</organism>
<keyword evidence="3" id="KW-1185">Reference proteome</keyword>